<evidence type="ECO:0000313" key="2">
    <source>
        <dbReference type="Proteomes" id="UP001345219"/>
    </source>
</evidence>
<organism evidence="1 2">
    <name type="scientific">Trapa incisa</name>
    <dbReference type="NCBI Taxonomy" id="236973"/>
    <lineage>
        <taxon>Eukaryota</taxon>
        <taxon>Viridiplantae</taxon>
        <taxon>Streptophyta</taxon>
        <taxon>Embryophyta</taxon>
        <taxon>Tracheophyta</taxon>
        <taxon>Spermatophyta</taxon>
        <taxon>Magnoliopsida</taxon>
        <taxon>eudicotyledons</taxon>
        <taxon>Gunneridae</taxon>
        <taxon>Pentapetalae</taxon>
        <taxon>rosids</taxon>
        <taxon>malvids</taxon>
        <taxon>Myrtales</taxon>
        <taxon>Lythraceae</taxon>
        <taxon>Trapa</taxon>
    </lineage>
</organism>
<gene>
    <name evidence="1" type="ORF">SAY87_021107</name>
</gene>
<evidence type="ECO:0000313" key="1">
    <source>
        <dbReference type="EMBL" id="KAK4752309.1"/>
    </source>
</evidence>
<dbReference type="Proteomes" id="UP001345219">
    <property type="component" value="Chromosome 16"/>
</dbReference>
<sequence length="73" mass="8076">MGIFNSIAIDALFIDDACTQLDTFSAHSYEWESLTLGLSTTLDSMTIDSVKALLAHEARMTFLYGEQLLAPLF</sequence>
<dbReference type="AlphaFoldDB" id="A0AAN7JR53"/>
<proteinExistence type="predicted"/>
<reference evidence="1 2" key="1">
    <citation type="journal article" date="2023" name="Hortic Res">
        <title>Pangenome of water caltrop reveals structural variations and asymmetric subgenome divergence after allopolyploidization.</title>
        <authorList>
            <person name="Zhang X."/>
            <person name="Chen Y."/>
            <person name="Wang L."/>
            <person name="Yuan Y."/>
            <person name="Fang M."/>
            <person name="Shi L."/>
            <person name="Lu R."/>
            <person name="Comes H.P."/>
            <person name="Ma Y."/>
            <person name="Chen Y."/>
            <person name="Huang G."/>
            <person name="Zhou Y."/>
            <person name="Zheng Z."/>
            <person name="Qiu Y."/>
        </authorList>
    </citation>
    <scope>NUCLEOTIDE SEQUENCE [LARGE SCALE GENOMIC DNA]</scope>
    <source>
        <tissue evidence="1">Roots</tissue>
    </source>
</reference>
<keyword evidence="2" id="KW-1185">Reference proteome</keyword>
<protein>
    <submittedName>
        <fullName evidence="1">Uncharacterized protein</fullName>
    </submittedName>
</protein>
<name>A0AAN7JR53_9MYRT</name>
<comment type="caution">
    <text evidence="1">The sequence shown here is derived from an EMBL/GenBank/DDBJ whole genome shotgun (WGS) entry which is preliminary data.</text>
</comment>
<dbReference type="EMBL" id="JAXIOK010000016">
    <property type="protein sequence ID" value="KAK4752309.1"/>
    <property type="molecule type" value="Genomic_DNA"/>
</dbReference>
<accession>A0AAN7JR53</accession>